<gene>
    <name evidence="2" type="ORF">U1T56_04215</name>
</gene>
<evidence type="ECO:0000256" key="1">
    <source>
        <dbReference type="SAM" id="SignalP"/>
    </source>
</evidence>
<feature type="chain" id="PRO_5047260522" evidence="1">
    <location>
        <begin position="21"/>
        <end position="292"/>
    </location>
</feature>
<dbReference type="Proteomes" id="UP001375743">
    <property type="component" value="Unassembled WGS sequence"/>
</dbReference>
<dbReference type="RefSeq" id="WP_418158195.1">
    <property type="nucleotide sequence ID" value="NZ_JBBLZC010000003.1"/>
</dbReference>
<dbReference type="EMBL" id="JBBLZC010000003">
    <property type="protein sequence ID" value="MEK0082341.1"/>
    <property type="molecule type" value="Genomic_DNA"/>
</dbReference>
<sequence length="292" mass="31360">MRTLTLATVLALAFAASAHAEADWKQVEQVLGREVAGQPGGVHRFSLPRSDLKVTVDGIAIKPALALGSWLAFKEMNGRAMVMGDLVLTEPEIGPVMSRLAEGGIEITALHNHLLRAQPATFYMHVEGHGDPVKLAQTLRLALEQSRTPLTLAPAAAEQKGPELDTAALERVLGRKGKTSGGVYQLSIPRAEMVSANGTEVPASMGTAIAINFQPLDDGRAATTGDFVLRAEEVNPVLRALREHGLEVTAIHNHMLQDEPRLFFMHFWGVDEAGKLAEGLKAALDKVHVARS</sequence>
<organism evidence="2 3">
    <name type="scientific">Benzoatithermus flavus</name>
    <dbReference type="NCBI Taxonomy" id="3108223"/>
    <lineage>
        <taxon>Bacteria</taxon>
        <taxon>Pseudomonadati</taxon>
        <taxon>Pseudomonadota</taxon>
        <taxon>Alphaproteobacteria</taxon>
        <taxon>Geminicoccales</taxon>
        <taxon>Geminicoccaceae</taxon>
        <taxon>Benzoatithermus</taxon>
    </lineage>
</organism>
<evidence type="ECO:0000313" key="2">
    <source>
        <dbReference type="EMBL" id="MEK0082341.1"/>
    </source>
</evidence>
<proteinExistence type="predicted"/>
<feature type="signal peptide" evidence="1">
    <location>
        <begin position="1"/>
        <end position="20"/>
    </location>
</feature>
<dbReference type="InterPro" id="IPR011094">
    <property type="entry name" value="Uncharacterised_LppY/LpqO"/>
</dbReference>
<name>A0ABU8XMC9_9PROT</name>
<keyword evidence="1" id="KW-0732">Signal</keyword>
<evidence type="ECO:0000313" key="3">
    <source>
        <dbReference type="Proteomes" id="UP001375743"/>
    </source>
</evidence>
<accession>A0ABU8XMC9</accession>
<comment type="caution">
    <text evidence="2">The sequence shown here is derived from an EMBL/GenBank/DDBJ whole genome shotgun (WGS) entry which is preliminary data.</text>
</comment>
<dbReference type="Pfam" id="PF07485">
    <property type="entry name" value="DUF1529"/>
    <property type="match status" value="2"/>
</dbReference>
<reference evidence="2 3" key="1">
    <citation type="submission" date="2024-01" db="EMBL/GenBank/DDBJ databases">
        <title>Multi-omics insights into the function and evolution of sodium benzoate biodegradation pathways in Benzoatithermus flavus gen. nov., sp. nov. from hot spring.</title>
        <authorList>
            <person name="Hu C.-J."/>
            <person name="Li W.-J."/>
        </authorList>
    </citation>
    <scope>NUCLEOTIDE SEQUENCE [LARGE SCALE GENOMIC DNA]</scope>
    <source>
        <strain evidence="2 3">SYSU G07066</strain>
    </source>
</reference>
<protein>
    <submittedName>
        <fullName evidence="2">DUF1259 domain-containing protein</fullName>
    </submittedName>
</protein>
<keyword evidence="3" id="KW-1185">Reference proteome</keyword>